<evidence type="ECO:0000313" key="11">
    <source>
        <dbReference type="EMBL" id="AWD32565.1"/>
    </source>
</evidence>
<keyword evidence="4 9" id="KW-0028">Amino-acid biosynthesis</keyword>
<comment type="similarity">
    <text evidence="9 10">Belongs to the TrpA family.</text>
</comment>
<organism evidence="11 12">
    <name type="scientific">Candidatus Kinetoplastidibacterium kentomonadis</name>
    <dbReference type="NCBI Taxonomy" id="1576550"/>
    <lineage>
        <taxon>Bacteria</taxon>
        <taxon>Pseudomonadati</taxon>
        <taxon>Pseudomonadota</taxon>
        <taxon>Betaproteobacteria</taxon>
        <taxon>Candidatus Kinetoplastidibacterium</taxon>
    </lineage>
</organism>
<proteinExistence type="inferred from homology"/>
<keyword evidence="7 9" id="KW-0456">Lyase</keyword>
<dbReference type="InterPro" id="IPR011060">
    <property type="entry name" value="RibuloseP-bd_barrel"/>
</dbReference>
<dbReference type="SUPFAM" id="SSF51366">
    <property type="entry name" value="Ribulose-phoshate binding barrel"/>
    <property type="match status" value="1"/>
</dbReference>
<evidence type="ECO:0000313" key="12">
    <source>
        <dbReference type="Proteomes" id="UP000266796"/>
    </source>
</evidence>
<comment type="subunit">
    <text evidence="3 9">Tetramer of two alpha and two beta chains.</text>
</comment>
<evidence type="ECO:0000256" key="5">
    <source>
        <dbReference type="ARBA" id="ARBA00022822"/>
    </source>
</evidence>
<dbReference type="InterPro" id="IPR018204">
    <property type="entry name" value="Trp_synthase_alpha_AS"/>
</dbReference>
<evidence type="ECO:0000256" key="7">
    <source>
        <dbReference type="ARBA" id="ARBA00023239"/>
    </source>
</evidence>
<dbReference type="OrthoDB" id="9804578at2"/>
<protein>
    <recommendedName>
        <fullName evidence="9">Tryptophan synthase alpha chain</fullName>
        <ecNumber evidence="9">4.2.1.20</ecNumber>
    </recommendedName>
</protein>
<dbReference type="EC" id="4.2.1.20" evidence="9"/>
<comment type="catalytic activity">
    <reaction evidence="8 9">
        <text>(1S,2R)-1-C-(indol-3-yl)glycerol 3-phosphate + L-serine = D-glyceraldehyde 3-phosphate + L-tryptophan + H2O</text>
        <dbReference type="Rhea" id="RHEA:10532"/>
        <dbReference type="ChEBI" id="CHEBI:15377"/>
        <dbReference type="ChEBI" id="CHEBI:33384"/>
        <dbReference type="ChEBI" id="CHEBI:57912"/>
        <dbReference type="ChEBI" id="CHEBI:58866"/>
        <dbReference type="ChEBI" id="CHEBI:59776"/>
        <dbReference type="EC" id="4.2.1.20"/>
    </reaction>
</comment>
<dbReference type="HAMAP" id="MF_00131">
    <property type="entry name" value="Trp_synth_alpha"/>
    <property type="match status" value="1"/>
</dbReference>
<name>A0A3Q8F6R2_9PROT</name>
<evidence type="ECO:0000256" key="9">
    <source>
        <dbReference type="HAMAP-Rule" id="MF_00131"/>
    </source>
</evidence>
<dbReference type="NCBIfam" id="TIGR00262">
    <property type="entry name" value="trpA"/>
    <property type="match status" value="1"/>
</dbReference>
<evidence type="ECO:0000256" key="8">
    <source>
        <dbReference type="ARBA" id="ARBA00049047"/>
    </source>
</evidence>
<dbReference type="InterPro" id="IPR013785">
    <property type="entry name" value="Aldolase_TIM"/>
</dbReference>
<reference evidence="11 12" key="1">
    <citation type="journal article" date="2018" name="Parasitology">
        <title>The reduced genome of Candidatus Kinetoplastibacterium sorsogonicusi, the endosymbiont of Kentomonas sorsogonicus (Trypanosomatidae): loss of the haem-synthesis pathway.</title>
        <authorList>
            <person name="Silva F.M."/>
            <person name="Kostygov A.Y."/>
            <person name="Spodareva V.V."/>
            <person name="Butenko A."/>
            <person name="Tossou R."/>
            <person name="Lukes J."/>
            <person name="Yurchenko V."/>
            <person name="Alves J.M.P."/>
        </authorList>
    </citation>
    <scope>NUCLEOTIDE SEQUENCE [LARGE SCALE GENOMIC DNA]</scope>
    <source>
        <strain evidence="11 12">MF-08</strain>
    </source>
</reference>
<dbReference type="GO" id="GO:0005829">
    <property type="term" value="C:cytosol"/>
    <property type="evidence" value="ECO:0007669"/>
    <property type="project" value="TreeGrafter"/>
</dbReference>
<keyword evidence="6 9" id="KW-0057">Aromatic amino acid biosynthesis</keyword>
<dbReference type="PANTHER" id="PTHR43406">
    <property type="entry name" value="TRYPTOPHAN SYNTHASE, ALPHA CHAIN"/>
    <property type="match status" value="1"/>
</dbReference>
<dbReference type="UniPathway" id="UPA00035">
    <property type="reaction ID" value="UER00044"/>
</dbReference>
<dbReference type="CDD" id="cd04724">
    <property type="entry name" value="Tryptophan_synthase_alpha"/>
    <property type="match status" value="1"/>
</dbReference>
<dbReference type="FunFam" id="3.20.20.70:FF:000037">
    <property type="entry name" value="Tryptophan synthase alpha chain"/>
    <property type="match status" value="1"/>
</dbReference>
<evidence type="ECO:0000256" key="10">
    <source>
        <dbReference type="RuleBase" id="RU003662"/>
    </source>
</evidence>
<feature type="active site" description="Proton acceptor" evidence="9">
    <location>
        <position position="63"/>
    </location>
</feature>
<keyword evidence="12" id="KW-1185">Reference proteome</keyword>
<comment type="pathway">
    <text evidence="2 9">Amino-acid biosynthesis; L-tryptophan biosynthesis; L-tryptophan from chorismate: step 5/5.</text>
</comment>
<dbReference type="EMBL" id="CP025628">
    <property type="protein sequence ID" value="AWD32565.1"/>
    <property type="molecule type" value="Genomic_DNA"/>
</dbReference>
<comment type="function">
    <text evidence="1 9">The alpha subunit is responsible for the aldol cleavage of indoleglycerol phosphate to indole and glyceraldehyde 3-phosphate.</text>
</comment>
<feature type="active site" description="Proton acceptor" evidence="9">
    <location>
        <position position="52"/>
    </location>
</feature>
<dbReference type="Proteomes" id="UP000266796">
    <property type="component" value="Chromosome"/>
</dbReference>
<dbReference type="InterPro" id="IPR002028">
    <property type="entry name" value="Trp_synthase_suA"/>
</dbReference>
<evidence type="ECO:0000256" key="1">
    <source>
        <dbReference type="ARBA" id="ARBA00003365"/>
    </source>
</evidence>
<accession>A0A3Q8F6R2</accession>
<dbReference type="KEGG" id="kso:CKSOR_00453"/>
<evidence type="ECO:0000256" key="3">
    <source>
        <dbReference type="ARBA" id="ARBA00011270"/>
    </source>
</evidence>
<evidence type="ECO:0000256" key="2">
    <source>
        <dbReference type="ARBA" id="ARBA00004733"/>
    </source>
</evidence>
<evidence type="ECO:0000256" key="4">
    <source>
        <dbReference type="ARBA" id="ARBA00022605"/>
    </source>
</evidence>
<dbReference type="AlphaFoldDB" id="A0A3Q8F6R2"/>
<dbReference type="PROSITE" id="PS00167">
    <property type="entry name" value="TRP_SYNTHASE_ALPHA"/>
    <property type="match status" value="1"/>
</dbReference>
<sequence>MYNKPDRIKSTFSKIHNKSAALIPYIVAGDPTSSITVDLMHAMVSSGADIIELGIPFSDPMADGKTIQHAMERAIHNNVHLPQVLEYVRLFREKDYNTPIVLMGYANSIERLGQIEFINQASYVGVDGVLIVDYSLEEIKPFASALKEKNIDPIFLLSPTSDEKRIKLISDIAKGYVYYVSLKGVTGAGNININEIYNKLNLIRKYVNIPVGVGFGIKDIETACNISKIADAIVIGSKIIEEMQNSISTTMSLDIKNKMSIDAVKNFIKTIKLAMHAQINSKSSTL</sequence>
<dbReference type="Gene3D" id="3.20.20.70">
    <property type="entry name" value="Aldolase class I"/>
    <property type="match status" value="1"/>
</dbReference>
<keyword evidence="5 9" id="KW-0822">Tryptophan biosynthesis</keyword>
<dbReference type="GO" id="GO:0004834">
    <property type="term" value="F:tryptophan synthase activity"/>
    <property type="evidence" value="ECO:0007669"/>
    <property type="project" value="UniProtKB-UniRule"/>
</dbReference>
<dbReference type="RefSeq" id="WP_108673971.1">
    <property type="nucleotide sequence ID" value="NZ_CP025628.1"/>
</dbReference>
<dbReference type="PANTHER" id="PTHR43406:SF1">
    <property type="entry name" value="TRYPTOPHAN SYNTHASE ALPHA CHAIN, CHLOROPLASTIC"/>
    <property type="match status" value="1"/>
</dbReference>
<dbReference type="Pfam" id="PF00290">
    <property type="entry name" value="Trp_syntA"/>
    <property type="match status" value="1"/>
</dbReference>
<gene>
    <name evidence="9 11" type="primary">trpA</name>
    <name evidence="11" type="ORF">CKSOR_00453</name>
</gene>
<evidence type="ECO:0000256" key="6">
    <source>
        <dbReference type="ARBA" id="ARBA00023141"/>
    </source>
</evidence>